<dbReference type="SUPFAM" id="SSF53850">
    <property type="entry name" value="Periplasmic binding protein-like II"/>
    <property type="match status" value="1"/>
</dbReference>
<comment type="caution">
    <text evidence="2">The sequence shown here is derived from an EMBL/GenBank/DDBJ whole genome shotgun (WGS) entry which is preliminary data.</text>
</comment>
<dbReference type="InterPro" id="IPR006059">
    <property type="entry name" value="SBP"/>
</dbReference>
<dbReference type="AlphaFoldDB" id="A0A2M8PH12"/>
<reference evidence="2 3" key="1">
    <citation type="submission" date="2017-11" db="EMBL/GenBank/DDBJ databases">
        <title>Evolution of Phototrophy in the Chloroflexi Phylum Driven by Horizontal Gene Transfer.</title>
        <authorList>
            <person name="Ward L.M."/>
            <person name="Hemp J."/>
            <person name="Shih P.M."/>
            <person name="Mcglynn S.E."/>
            <person name="Fischer W."/>
        </authorList>
    </citation>
    <scope>NUCLEOTIDE SEQUENCE [LARGE SCALE GENOMIC DNA]</scope>
    <source>
        <strain evidence="2">JP3_13</strain>
    </source>
</reference>
<proteinExistence type="predicted"/>
<accession>A0A2M8PH12</accession>
<dbReference type="PANTHER" id="PTHR43649:SF12">
    <property type="entry name" value="DIACETYLCHITOBIOSE BINDING PROTEIN DASA"/>
    <property type="match status" value="1"/>
</dbReference>
<keyword evidence="1" id="KW-0732">Signal</keyword>
<dbReference type="Proteomes" id="UP000229681">
    <property type="component" value="Unassembled WGS sequence"/>
</dbReference>
<feature type="signal peptide" evidence="1">
    <location>
        <begin position="1"/>
        <end position="31"/>
    </location>
</feature>
<name>A0A2M8PH12_9CHLR</name>
<dbReference type="CDD" id="cd13585">
    <property type="entry name" value="PBP2_TMBP_like"/>
    <property type="match status" value="1"/>
</dbReference>
<dbReference type="PANTHER" id="PTHR43649">
    <property type="entry name" value="ARABINOSE-BINDING PROTEIN-RELATED"/>
    <property type="match status" value="1"/>
</dbReference>
<dbReference type="InterPro" id="IPR050490">
    <property type="entry name" value="Bact_solute-bd_prot1"/>
</dbReference>
<dbReference type="EMBL" id="PGTM01000029">
    <property type="protein sequence ID" value="PJF36821.1"/>
    <property type="molecule type" value="Genomic_DNA"/>
</dbReference>
<feature type="chain" id="PRO_5014734449" evidence="1">
    <location>
        <begin position="32"/>
        <end position="440"/>
    </location>
</feature>
<evidence type="ECO:0000256" key="1">
    <source>
        <dbReference type="SAM" id="SignalP"/>
    </source>
</evidence>
<protein>
    <submittedName>
        <fullName evidence="2">ABC transporter substrate-binding protein</fullName>
    </submittedName>
</protein>
<gene>
    <name evidence="2" type="ORF">CUN49_03485</name>
</gene>
<evidence type="ECO:0000313" key="2">
    <source>
        <dbReference type="EMBL" id="PJF36821.1"/>
    </source>
</evidence>
<organism evidence="2 3">
    <name type="scientific">Candidatus Thermofonsia Clade 1 bacterium</name>
    <dbReference type="NCBI Taxonomy" id="2364210"/>
    <lineage>
        <taxon>Bacteria</taxon>
        <taxon>Bacillati</taxon>
        <taxon>Chloroflexota</taxon>
        <taxon>Candidatus Thermofontia</taxon>
        <taxon>Candidatus Thermofonsia Clade 1</taxon>
    </lineage>
</organism>
<dbReference type="Gene3D" id="3.40.190.10">
    <property type="entry name" value="Periplasmic binding protein-like II"/>
    <property type="match status" value="2"/>
</dbReference>
<sequence length="440" mass="48073">MYNRPHLRLLSLALAVAFALTALLPAATLTAQDNPLTAGVSNKFAGTELRLIFANHPWNNTIQRLIPAFEQASGMSLRIESYFEDQLSQKLQVGLTSGTSTADAFMFRPLQEGRLFAKNGWLFDLKAFAEADKDWNWEDFQEAARGTVTFEGIVFGVPIVTERQVLYYRKDLFAAKGLSVPTTLEELEAAAKALNDPANGIAGIVMRGQRAAAVTQFSSFLYSFGADWTKEDGTSGLDTPEARAAYEFYGRLLREYGPQGTTNMSWPQAVAVLQQGKAAMWIDADSLFLNATDPTRSTVAKDIGFAPFPAGPAGARQYNITSWALGINELSENKEAAWEFVKWATSAPVVMELQKSGNPGPRISVWESPEGLSGFPTEYAEVAKLQSARGVGYDRPRVISVGRARDIVGAPIVVAIEGGNLEAALKEAHEQFNAFLKEDR</sequence>
<evidence type="ECO:0000313" key="3">
    <source>
        <dbReference type="Proteomes" id="UP000229681"/>
    </source>
</evidence>
<dbReference type="Pfam" id="PF01547">
    <property type="entry name" value="SBP_bac_1"/>
    <property type="match status" value="1"/>
</dbReference>